<dbReference type="Pfam" id="PF11138">
    <property type="entry name" value="DUF2911"/>
    <property type="match status" value="1"/>
</dbReference>
<feature type="chain" id="PRO_5026955152" evidence="1">
    <location>
        <begin position="23"/>
        <end position="179"/>
    </location>
</feature>
<feature type="signal peptide" evidence="1">
    <location>
        <begin position="1"/>
        <end position="22"/>
    </location>
</feature>
<dbReference type="Proteomes" id="UP000468581">
    <property type="component" value="Unassembled WGS sequence"/>
</dbReference>
<gene>
    <name evidence="2" type="ORF">GWK08_17700</name>
</gene>
<name>A0A6P0UQ89_9FLAO</name>
<dbReference type="EMBL" id="JAABOO010000004">
    <property type="protein sequence ID" value="NER15295.1"/>
    <property type="molecule type" value="Genomic_DNA"/>
</dbReference>
<dbReference type="InterPro" id="IPR021314">
    <property type="entry name" value="DUF2911"/>
</dbReference>
<dbReference type="RefSeq" id="WP_163608582.1">
    <property type="nucleotide sequence ID" value="NZ_JAABOO010000004.1"/>
</dbReference>
<comment type="caution">
    <text evidence="2">The sequence shown here is derived from an EMBL/GenBank/DDBJ whole genome shotgun (WGS) entry which is preliminary data.</text>
</comment>
<organism evidence="2 3">
    <name type="scientific">Leptobacterium flavescens</name>
    <dbReference type="NCBI Taxonomy" id="472055"/>
    <lineage>
        <taxon>Bacteria</taxon>
        <taxon>Pseudomonadati</taxon>
        <taxon>Bacteroidota</taxon>
        <taxon>Flavobacteriia</taxon>
        <taxon>Flavobacteriales</taxon>
        <taxon>Flavobacteriaceae</taxon>
        <taxon>Leptobacterium</taxon>
    </lineage>
</organism>
<protein>
    <submittedName>
        <fullName evidence="2">DUF2911 domain-containing protein</fullName>
    </submittedName>
</protein>
<evidence type="ECO:0000256" key="1">
    <source>
        <dbReference type="SAM" id="SignalP"/>
    </source>
</evidence>
<sequence>MKRIITLLMFVAAFTFSNEISAQKFPALDKSPADIAIYRTERGAPALIKTVYGRPMLKGRKLGSELAPYGKIWRTGANEATEVTFYKDATVGGKKLKAGTYVLHTIPGEKEWTVILNTNLNVWGAYQHDASKDVAKFTVPASSGDESLEAFSIAYAPAGGGVNLVLGWDKTRVAIPIKM</sequence>
<keyword evidence="1" id="KW-0732">Signal</keyword>
<keyword evidence="3" id="KW-1185">Reference proteome</keyword>
<evidence type="ECO:0000313" key="3">
    <source>
        <dbReference type="Proteomes" id="UP000468581"/>
    </source>
</evidence>
<reference evidence="2 3" key="1">
    <citation type="submission" date="2020-01" db="EMBL/GenBank/DDBJ databases">
        <title>Leptobacterium flavescens.</title>
        <authorList>
            <person name="Wang G."/>
        </authorList>
    </citation>
    <scope>NUCLEOTIDE SEQUENCE [LARGE SCALE GENOMIC DNA]</scope>
    <source>
        <strain evidence="2 3">KCTC 22160</strain>
    </source>
</reference>
<proteinExistence type="predicted"/>
<evidence type="ECO:0000313" key="2">
    <source>
        <dbReference type="EMBL" id="NER15295.1"/>
    </source>
</evidence>
<dbReference type="AlphaFoldDB" id="A0A6P0UQ89"/>
<accession>A0A6P0UQ89</accession>